<reference evidence="7" key="1">
    <citation type="submission" date="2017-12" db="EMBL/GenBank/DDBJ databases">
        <title>Genomic analysis of Paracoccus sp. CBA4604.</title>
        <authorList>
            <person name="Roh S.W."/>
            <person name="Kim J.Y."/>
            <person name="Kim J.S."/>
        </authorList>
    </citation>
    <scope>NUCLEOTIDE SEQUENCE [LARGE SCALE GENOMIC DNA]</scope>
    <source>
        <strain evidence="7">CBA4604</strain>
    </source>
</reference>
<dbReference type="InterPro" id="IPR024064">
    <property type="entry name" value="FdhE-like_sf"/>
</dbReference>
<organism evidence="6 7">
    <name type="scientific">Paracoccus jeotgali</name>
    <dbReference type="NCBI Taxonomy" id="2065379"/>
    <lineage>
        <taxon>Bacteria</taxon>
        <taxon>Pseudomonadati</taxon>
        <taxon>Pseudomonadota</taxon>
        <taxon>Alphaproteobacteria</taxon>
        <taxon>Rhodobacterales</taxon>
        <taxon>Paracoccaceae</taxon>
        <taxon>Paracoccus</taxon>
    </lineage>
</organism>
<dbReference type="OrthoDB" id="9794151at2"/>
<dbReference type="EMBL" id="CP025583">
    <property type="protein sequence ID" value="AUM73944.1"/>
    <property type="molecule type" value="Genomic_DNA"/>
</dbReference>
<protein>
    <recommendedName>
        <fullName evidence="2">Protein FdhE homolog</fullName>
    </recommendedName>
</protein>
<evidence type="ECO:0000313" key="6">
    <source>
        <dbReference type="EMBL" id="AUM73944.1"/>
    </source>
</evidence>
<dbReference type="InterPro" id="IPR056774">
    <property type="entry name" value="FdhE_N"/>
</dbReference>
<comment type="function">
    <text evidence="2">Necessary for formate dehydrogenase activity.</text>
</comment>
<dbReference type="InterPro" id="IPR056796">
    <property type="entry name" value="FdhE_C"/>
</dbReference>
<feature type="domain" description="FdhE N-terminal" evidence="3">
    <location>
        <begin position="17"/>
        <end position="179"/>
    </location>
</feature>
<keyword evidence="1 2" id="KW-0963">Cytoplasm</keyword>
<dbReference type="RefSeq" id="WP_101499295.1">
    <property type="nucleotide sequence ID" value="NZ_CP025583.1"/>
</dbReference>
<dbReference type="AlphaFoldDB" id="A0A2K9MEA9"/>
<evidence type="ECO:0000259" key="4">
    <source>
        <dbReference type="Pfam" id="PF24859"/>
    </source>
</evidence>
<comment type="similarity">
    <text evidence="2">Belongs to the FdhE family.</text>
</comment>
<gene>
    <name evidence="2 6" type="primary">fdhE</name>
    <name evidence="6" type="ORF">CYR75_06310</name>
</gene>
<dbReference type="Pfam" id="PF24860">
    <property type="entry name" value="FdhE_C"/>
    <property type="match status" value="1"/>
</dbReference>
<dbReference type="Gene3D" id="3.90.1670.10">
    <property type="entry name" value="FdhE-like domain"/>
    <property type="match status" value="1"/>
</dbReference>
<dbReference type="PANTHER" id="PTHR37689:SF1">
    <property type="entry name" value="PROTEIN FDHE"/>
    <property type="match status" value="1"/>
</dbReference>
<dbReference type="InterPro" id="IPR056797">
    <property type="entry name" value="FdhE_central"/>
</dbReference>
<keyword evidence="7" id="KW-1185">Reference proteome</keyword>
<comment type="subcellular location">
    <subcellularLocation>
        <location evidence="2">Cytoplasm</location>
    </subcellularLocation>
</comment>
<sequence length="303" mass="32444">MSLKPDPSVIGGVATPQFARLPDVQALFTRRATRLRHLAASSHLAPYLRFLADICDAQRRIAEKLGDAAAPDAEMIARNRSYRMPPLDRAALIATPEMQDALQAMLTEAALIEMPAPAREALDALQAAPESDRHALLAELAADRVPDGFAAAATFAAAALQVVAARHAAALDADQLVPIRIGICPGCGGKPGLSLVTATQHQEGARYACCATCATQWNEVRVKCLCCGSTKGISYRVVDDGSENPVIKAEVCDECHSWFKVLYQNLDSGLEAVADDVASLGLDALMRDTEWRRCGFNPFLAGY</sequence>
<evidence type="ECO:0000256" key="2">
    <source>
        <dbReference type="HAMAP-Rule" id="MF_00611"/>
    </source>
</evidence>
<dbReference type="Pfam" id="PF04216">
    <property type="entry name" value="FdhE_N"/>
    <property type="match status" value="1"/>
</dbReference>
<dbReference type="Pfam" id="PF24859">
    <property type="entry name" value="FdhE_central"/>
    <property type="match status" value="1"/>
</dbReference>
<evidence type="ECO:0000259" key="3">
    <source>
        <dbReference type="Pfam" id="PF04216"/>
    </source>
</evidence>
<dbReference type="SUPFAM" id="SSF144020">
    <property type="entry name" value="FdhE-like"/>
    <property type="match status" value="1"/>
</dbReference>
<proteinExistence type="inferred from homology"/>
<dbReference type="Proteomes" id="UP000234882">
    <property type="component" value="Chromosome"/>
</dbReference>
<evidence type="ECO:0000313" key="7">
    <source>
        <dbReference type="Proteomes" id="UP000234882"/>
    </source>
</evidence>
<feature type="domain" description="FdhE central" evidence="4">
    <location>
        <begin position="183"/>
        <end position="221"/>
    </location>
</feature>
<dbReference type="InterPro" id="IPR006452">
    <property type="entry name" value="Formate_DH_accessory"/>
</dbReference>
<dbReference type="PANTHER" id="PTHR37689">
    <property type="entry name" value="PROTEIN FDHE"/>
    <property type="match status" value="1"/>
</dbReference>
<dbReference type="GO" id="GO:0005829">
    <property type="term" value="C:cytosol"/>
    <property type="evidence" value="ECO:0007669"/>
    <property type="project" value="TreeGrafter"/>
</dbReference>
<dbReference type="GO" id="GO:0051604">
    <property type="term" value="P:protein maturation"/>
    <property type="evidence" value="ECO:0007669"/>
    <property type="project" value="TreeGrafter"/>
</dbReference>
<evidence type="ECO:0000259" key="5">
    <source>
        <dbReference type="Pfam" id="PF24860"/>
    </source>
</evidence>
<dbReference type="HAMAP" id="MF_00611">
    <property type="entry name" value="FdeH"/>
    <property type="match status" value="1"/>
</dbReference>
<name>A0A2K9MEA9_9RHOB</name>
<accession>A0A2K9MEA9</accession>
<feature type="domain" description="FdhE C-terminal" evidence="5">
    <location>
        <begin position="222"/>
        <end position="300"/>
    </location>
</feature>
<dbReference type="PIRSF" id="PIRSF018296">
    <property type="entry name" value="Format_dh_formtn"/>
    <property type="match status" value="1"/>
</dbReference>
<evidence type="ECO:0000256" key="1">
    <source>
        <dbReference type="ARBA" id="ARBA00022490"/>
    </source>
</evidence>
<dbReference type="CDD" id="cd16341">
    <property type="entry name" value="FdhE"/>
    <property type="match status" value="1"/>
</dbReference>
<dbReference type="GO" id="GO:0008199">
    <property type="term" value="F:ferric iron binding"/>
    <property type="evidence" value="ECO:0007669"/>
    <property type="project" value="TreeGrafter"/>
</dbReference>
<dbReference type="NCBIfam" id="TIGR01562">
    <property type="entry name" value="FdhE"/>
    <property type="match status" value="1"/>
</dbReference>
<dbReference type="KEGG" id="paru:CYR75_06310"/>